<name>A0ABR7AWW8_9PSED</name>
<dbReference type="Proteomes" id="UP000651852">
    <property type="component" value="Unassembled WGS sequence"/>
</dbReference>
<evidence type="ECO:0000256" key="4">
    <source>
        <dbReference type="ARBA" id="ARBA00022448"/>
    </source>
</evidence>
<dbReference type="RefSeq" id="WP_187520878.1">
    <property type="nucleotide sequence ID" value="NZ_JACONW010000019.1"/>
</dbReference>
<keyword evidence="12" id="KW-1185">Reference proteome</keyword>
<comment type="similarity">
    <text evidence="2">Belongs to the GSP N family.</text>
</comment>
<dbReference type="EMBL" id="JACONW010000019">
    <property type="protein sequence ID" value="MBC3949418.1"/>
    <property type="molecule type" value="Genomic_DNA"/>
</dbReference>
<evidence type="ECO:0000256" key="6">
    <source>
        <dbReference type="ARBA" id="ARBA00022519"/>
    </source>
</evidence>
<sequence>MSRRLWVLGAVVFIATLMLNTPAAFLTRFVPWNPAWQPVAVSGTLWNGRMDRLGVLGPLVWRVQPWLGQASLSAGFQQRIWELKVSGWPWAWQAQFEPVASQLTAATGYLLDGHWRGRLQLNGRGTKCLSSTGDLQGQDVALLSPWTVVLGSAHLRFECSDGVRLLVDVQREGEHRFEARLEPGARRVKLNGWVEPEAVVTPLLVQAGMLKAGASQFETVLGKR</sequence>
<proteinExistence type="inferred from homology"/>
<evidence type="ECO:0000256" key="5">
    <source>
        <dbReference type="ARBA" id="ARBA00022475"/>
    </source>
</evidence>
<evidence type="ECO:0000256" key="9">
    <source>
        <dbReference type="ARBA" id="ARBA00023136"/>
    </source>
</evidence>
<gene>
    <name evidence="11" type="ORF">H8S59_06535</name>
</gene>
<keyword evidence="4" id="KW-0813">Transport</keyword>
<accession>A0ABR7AWW8</accession>
<evidence type="ECO:0000256" key="8">
    <source>
        <dbReference type="ARBA" id="ARBA00022927"/>
    </source>
</evidence>
<reference evidence="11 12" key="1">
    <citation type="submission" date="2020-08" db="EMBL/GenBank/DDBJ databases">
        <title>Putative novel bacterial strains isolated from necrotic wheat leaf tissues caused by Xanthomonas translucens.</title>
        <authorList>
            <person name="Tambong J.T."/>
        </authorList>
    </citation>
    <scope>NUCLEOTIDE SEQUENCE [LARGE SCALE GENOMIC DNA]</scope>
    <source>
        <strain evidence="11 12">DOAB 1069</strain>
    </source>
</reference>
<keyword evidence="7" id="KW-0812">Transmembrane</keyword>
<evidence type="ECO:0000256" key="10">
    <source>
        <dbReference type="ARBA" id="ARBA00030772"/>
    </source>
</evidence>
<evidence type="ECO:0000313" key="11">
    <source>
        <dbReference type="EMBL" id="MBC3949418.1"/>
    </source>
</evidence>
<evidence type="ECO:0000313" key="12">
    <source>
        <dbReference type="Proteomes" id="UP000651852"/>
    </source>
</evidence>
<evidence type="ECO:0000256" key="1">
    <source>
        <dbReference type="ARBA" id="ARBA00004533"/>
    </source>
</evidence>
<keyword evidence="5" id="KW-1003">Cell membrane</keyword>
<comment type="caution">
    <text evidence="11">The sequence shown here is derived from an EMBL/GenBank/DDBJ whole genome shotgun (WGS) entry which is preliminary data.</text>
</comment>
<organism evidence="11 12">
    <name type="scientific">Pseudomonas folii</name>
    <dbReference type="NCBI Taxonomy" id="2762593"/>
    <lineage>
        <taxon>Bacteria</taxon>
        <taxon>Pseudomonadati</taxon>
        <taxon>Pseudomonadota</taxon>
        <taxon>Gammaproteobacteria</taxon>
        <taxon>Pseudomonadales</taxon>
        <taxon>Pseudomonadaceae</taxon>
        <taxon>Pseudomonas</taxon>
    </lineage>
</organism>
<evidence type="ECO:0000256" key="3">
    <source>
        <dbReference type="ARBA" id="ARBA00021563"/>
    </source>
</evidence>
<keyword evidence="8" id="KW-0653">Protein transport</keyword>
<evidence type="ECO:0000256" key="7">
    <source>
        <dbReference type="ARBA" id="ARBA00022692"/>
    </source>
</evidence>
<comment type="subcellular location">
    <subcellularLocation>
        <location evidence="1">Cell inner membrane</location>
    </subcellularLocation>
</comment>
<dbReference type="Pfam" id="PF01203">
    <property type="entry name" value="T2SSN"/>
    <property type="match status" value="1"/>
</dbReference>
<keyword evidence="9" id="KW-0472">Membrane</keyword>
<evidence type="ECO:0000256" key="2">
    <source>
        <dbReference type="ARBA" id="ARBA00007208"/>
    </source>
</evidence>
<dbReference type="InterPro" id="IPR022792">
    <property type="entry name" value="T2SS_protein-GspN"/>
</dbReference>
<keyword evidence="6" id="KW-0997">Cell inner membrane</keyword>
<protein>
    <recommendedName>
        <fullName evidence="3">Type II secretion system protein N</fullName>
    </recommendedName>
    <alternativeName>
        <fullName evidence="10">General secretion pathway protein N</fullName>
    </alternativeName>
</protein>